<keyword evidence="2" id="KW-0012">Acyltransferase</keyword>
<dbReference type="Gene3D" id="3.40.630.30">
    <property type="match status" value="1"/>
</dbReference>
<sequence>MEFRKASENDIEEICRLVKGAIDVMEKNGIPQWDEVYPAREDFFNDIKAESLYAGIIDGKIAVIFALNKCQDEAYFAADWTYRGENFCVIHRLCVNPEFQNQGIAKKTLNYIEEKLSGEGIESIRLDVFTQNPFALRLYEKTGYRKTGTADWRKGKFILMEKNLGV</sequence>
<dbReference type="InterPro" id="IPR000182">
    <property type="entry name" value="GNAT_dom"/>
</dbReference>
<evidence type="ECO:0000259" key="3">
    <source>
        <dbReference type="PROSITE" id="PS51186"/>
    </source>
</evidence>
<dbReference type="GO" id="GO:0005840">
    <property type="term" value="C:ribosome"/>
    <property type="evidence" value="ECO:0007669"/>
    <property type="project" value="UniProtKB-KW"/>
</dbReference>
<dbReference type="InterPro" id="IPR016181">
    <property type="entry name" value="Acyl_CoA_acyltransferase"/>
</dbReference>
<evidence type="ECO:0000256" key="1">
    <source>
        <dbReference type="ARBA" id="ARBA00022679"/>
    </source>
</evidence>
<keyword evidence="5" id="KW-1185">Reference proteome</keyword>
<keyword evidence="4" id="KW-0689">Ribosomal protein</keyword>
<gene>
    <name evidence="4" type="ORF">HNP76_002065</name>
</gene>
<dbReference type="InterPro" id="IPR050680">
    <property type="entry name" value="YpeA/RimI_acetyltransf"/>
</dbReference>
<keyword evidence="1" id="KW-0808">Transferase</keyword>
<dbReference type="AlphaFoldDB" id="A0A7W8LMM1"/>
<proteinExistence type="predicted"/>
<dbReference type="Pfam" id="PF00583">
    <property type="entry name" value="Acetyltransf_1"/>
    <property type="match status" value="1"/>
</dbReference>
<dbReference type="PANTHER" id="PTHR43420">
    <property type="entry name" value="ACETYLTRANSFERASE"/>
    <property type="match status" value="1"/>
</dbReference>
<dbReference type="EMBL" id="JACHFQ010000006">
    <property type="protein sequence ID" value="MBB5226684.1"/>
    <property type="molecule type" value="Genomic_DNA"/>
</dbReference>
<protein>
    <submittedName>
        <fullName evidence="4">Ribosomal protein S18 acetylase RimI-like enzyme</fullName>
    </submittedName>
</protein>
<comment type="caution">
    <text evidence="4">The sequence shown here is derived from an EMBL/GenBank/DDBJ whole genome shotgun (WGS) entry which is preliminary data.</text>
</comment>
<dbReference type="Proteomes" id="UP000518887">
    <property type="component" value="Unassembled WGS sequence"/>
</dbReference>
<keyword evidence="4" id="KW-0687">Ribonucleoprotein</keyword>
<dbReference type="GO" id="GO:0016747">
    <property type="term" value="F:acyltransferase activity, transferring groups other than amino-acyl groups"/>
    <property type="evidence" value="ECO:0007669"/>
    <property type="project" value="InterPro"/>
</dbReference>
<dbReference type="CDD" id="cd04301">
    <property type="entry name" value="NAT_SF"/>
    <property type="match status" value="1"/>
</dbReference>
<dbReference type="SUPFAM" id="SSF55729">
    <property type="entry name" value="Acyl-CoA N-acyltransferases (Nat)"/>
    <property type="match status" value="1"/>
</dbReference>
<dbReference type="PANTHER" id="PTHR43420:SF47">
    <property type="entry name" value="N-ACETYLTRANSFERASE DOMAIN-CONTAINING PROTEIN"/>
    <property type="match status" value="1"/>
</dbReference>
<evidence type="ECO:0000313" key="4">
    <source>
        <dbReference type="EMBL" id="MBB5226684.1"/>
    </source>
</evidence>
<organism evidence="4 5">
    <name type="scientific">Treponema ruminis</name>
    <dbReference type="NCBI Taxonomy" id="744515"/>
    <lineage>
        <taxon>Bacteria</taxon>
        <taxon>Pseudomonadati</taxon>
        <taxon>Spirochaetota</taxon>
        <taxon>Spirochaetia</taxon>
        <taxon>Spirochaetales</taxon>
        <taxon>Treponemataceae</taxon>
        <taxon>Treponema</taxon>
    </lineage>
</organism>
<accession>A0A7W8LMM1</accession>
<evidence type="ECO:0000256" key="2">
    <source>
        <dbReference type="ARBA" id="ARBA00023315"/>
    </source>
</evidence>
<feature type="domain" description="N-acetyltransferase" evidence="3">
    <location>
        <begin position="1"/>
        <end position="165"/>
    </location>
</feature>
<evidence type="ECO:0000313" key="5">
    <source>
        <dbReference type="Proteomes" id="UP000518887"/>
    </source>
</evidence>
<name>A0A7W8LMM1_9SPIR</name>
<dbReference type="PROSITE" id="PS51186">
    <property type="entry name" value="GNAT"/>
    <property type="match status" value="1"/>
</dbReference>
<reference evidence="4 5" key="1">
    <citation type="submission" date="2020-08" db="EMBL/GenBank/DDBJ databases">
        <title>Genomic Encyclopedia of Type Strains, Phase IV (KMG-IV): sequencing the most valuable type-strain genomes for metagenomic binning, comparative biology and taxonomic classification.</title>
        <authorList>
            <person name="Goeker M."/>
        </authorList>
    </citation>
    <scope>NUCLEOTIDE SEQUENCE [LARGE SCALE GENOMIC DNA]</scope>
    <source>
        <strain evidence="4 5">DSM 103462</strain>
    </source>
</reference>
<dbReference type="RefSeq" id="WP_184660177.1">
    <property type="nucleotide sequence ID" value="NZ_CP031518.1"/>
</dbReference>